<keyword evidence="9" id="KW-1185">Reference proteome</keyword>
<keyword evidence="2 7" id="KW-1003">Cell membrane</keyword>
<dbReference type="PANTHER" id="PTHR30589:SF0">
    <property type="entry name" value="PHOSPHATIDYLGLYCEROL--PROLIPOPROTEIN DIACYLGLYCERYL TRANSFERASE"/>
    <property type="match status" value="1"/>
</dbReference>
<feature type="binding site" evidence="7">
    <location>
        <position position="135"/>
    </location>
    <ligand>
        <name>a 1,2-diacyl-sn-glycero-3-phospho-(1'-sn-glycerol)</name>
        <dbReference type="ChEBI" id="CHEBI:64716"/>
    </ligand>
</feature>
<dbReference type="GO" id="GO:0008961">
    <property type="term" value="F:phosphatidylglycerol-prolipoprotein diacylglyceryl transferase activity"/>
    <property type="evidence" value="ECO:0007669"/>
    <property type="project" value="UniProtKB-EC"/>
</dbReference>
<dbReference type="HAMAP" id="MF_01147">
    <property type="entry name" value="Lgt"/>
    <property type="match status" value="1"/>
</dbReference>
<comment type="pathway">
    <text evidence="7">Protein modification; lipoprotein biosynthesis (diacylglyceryl transfer).</text>
</comment>
<evidence type="ECO:0000313" key="8">
    <source>
        <dbReference type="EMBL" id="MFD2671015.1"/>
    </source>
</evidence>
<evidence type="ECO:0000313" key="9">
    <source>
        <dbReference type="Proteomes" id="UP001597497"/>
    </source>
</evidence>
<comment type="subcellular location">
    <subcellularLocation>
        <location evidence="7">Cell membrane</location>
        <topology evidence="7">Multi-pass membrane protein</topology>
    </subcellularLocation>
</comment>
<keyword evidence="5 7" id="KW-1133">Transmembrane helix</keyword>
<comment type="caution">
    <text evidence="8">The sequence shown here is derived from an EMBL/GenBank/DDBJ whole genome shotgun (WGS) entry which is preliminary data.</text>
</comment>
<evidence type="ECO:0000256" key="6">
    <source>
        <dbReference type="ARBA" id="ARBA00023136"/>
    </source>
</evidence>
<feature type="transmembrane region" description="Helical" evidence="7">
    <location>
        <begin position="265"/>
        <end position="285"/>
    </location>
</feature>
<evidence type="ECO:0000256" key="1">
    <source>
        <dbReference type="ARBA" id="ARBA00007150"/>
    </source>
</evidence>
<comment type="catalytic activity">
    <reaction evidence="7">
        <text>L-cysteinyl-[prolipoprotein] + a 1,2-diacyl-sn-glycero-3-phospho-(1'-sn-glycerol) = an S-1,2-diacyl-sn-glyceryl-L-cysteinyl-[prolipoprotein] + sn-glycerol 1-phosphate + H(+)</text>
        <dbReference type="Rhea" id="RHEA:56712"/>
        <dbReference type="Rhea" id="RHEA-COMP:14679"/>
        <dbReference type="Rhea" id="RHEA-COMP:14680"/>
        <dbReference type="ChEBI" id="CHEBI:15378"/>
        <dbReference type="ChEBI" id="CHEBI:29950"/>
        <dbReference type="ChEBI" id="CHEBI:57685"/>
        <dbReference type="ChEBI" id="CHEBI:64716"/>
        <dbReference type="ChEBI" id="CHEBI:140658"/>
        <dbReference type="EC" id="2.5.1.145"/>
    </reaction>
</comment>
<gene>
    <name evidence="7 8" type="primary">lgt</name>
    <name evidence="8" type="ORF">ACFSUC_05260</name>
</gene>
<evidence type="ECO:0000256" key="7">
    <source>
        <dbReference type="HAMAP-Rule" id="MF_01147"/>
    </source>
</evidence>
<dbReference type="Pfam" id="PF01790">
    <property type="entry name" value="LGT"/>
    <property type="match status" value="1"/>
</dbReference>
<comment type="similarity">
    <text evidence="1 7">Belongs to the Lgt family.</text>
</comment>
<keyword evidence="3 7" id="KW-0808">Transferase</keyword>
<name>A0ABW5R8D7_9BACL</name>
<dbReference type="RefSeq" id="WP_379928432.1">
    <property type="nucleotide sequence ID" value="NZ_JBHUMM010000007.1"/>
</dbReference>
<keyword evidence="6 7" id="KW-0472">Membrane</keyword>
<feature type="transmembrane region" description="Helical" evidence="7">
    <location>
        <begin position="84"/>
        <end position="108"/>
    </location>
</feature>
<feature type="transmembrane region" description="Helical" evidence="7">
    <location>
        <begin position="202"/>
        <end position="222"/>
    </location>
</feature>
<organism evidence="8 9">
    <name type="scientific">Marinicrinis sediminis</name>
    <dbReference type="NCBI Taxonomy" id="1652465"/>
    <lineage>
        <taxon>Bacteria</taxon>
        <taxon>Bacillati</taxon>
        <taxon>Bacillota</taxon>
        <taxon>Bacilli</taxon>
        <taxon>Bacillales</taxon>
        <taxon>Paenibacillaceae</taxon>
    </lineage>
</organism>
<dbReference type="NCBIfam" id="TIGR00544">
    <property type="entry name" value="lgt"/>
    <property type="match status" value="1"/>
</dbReference>
<dbReference type="Proteomes" id="UP001597497">
    <property type="component" value="Unassembled WGS sequence"/>
</dbReference>
<proteinExistence type="inferred from homology"/>
<comment type="function">
    <text evidence="7">Catalyzes the transfer of the diacylglyceryl group from phosphatidylglycerol to the sulfhydryl group of the N-terminal cysteine of a prolipoprotein, the first step in the formation of mature lipoproteins.</text>
</comment>
<sequence length="313" mass="35537">MTYFAIDPIAFSLGPINVHWYGIILGTAALAGLLLAIQEGKRFKIPSEFFMDLLLIGAPSAIIVARLYYVLFEWENYQDAPLEIFAIWQGGIAIHGALIGAIIAAVIYTRMKGYSFWRIADICAPSLIAGQMIGRWGNFMNQEAHGGPVEESFLRDTLHLPDFIVNHMYINGEFYHPTFLYESLWNLAGLILLILIRRGSFMRAGEVFMTYIVWYSIGRYFVEGLRTDSLAFQGPEWLASFMNGLWTPMSWLFGEQGAIATDENIRMAQFISLVIIVVAAILVVVRRRKGWADQRYQDPIQREGYVTRPSQQS</sequence>
<dbReference type="EC" id="2.5.1.145" evidence="7"/>
<dbReference type="EMBL" id="JBHUMM010000007">
    <property type="protein sequence ID" value="MFD2671015.1"/>
    <property type="molecule type" value="Genomic_DNA"/>
</dbReference>
<protein>
    <recommendedName>
        <fullName evidence="7">Phosphatidylglycerol--prolipoprotein diacylglyceryl transferase</fullName>
        <ecNumber evidence="7">2.5.1.145</ecNumber>
    </recommendedName>
</protein>
<feature type="transmembrane region" description="Helical" evidence="7">
    <location>
        <begin position="49"/>
        <end position="72"/>
    </location>
</feature>
<dbReference type="InterPro" id="IPR001640">
    <property type="entry name" value="Lgt"/>
</dbReference>
<feature type="transmembrane region" description="Helical" evidence="7">
    <location>
        <begin position="20"/>
        <end position="37"/>
    </location>
</feature>
<keyword evidence="4 7" id="KW-0812">Transmembrane</keyword>
<feature type="transmembrane region" description="Helical" evidence="7">
    <location>
        <begin position="178"/>
        <end position="196"/>
    </location>
</feature>
<accession>A0ABW5R8D7</accession>
<evidence type="ECO:0000256" key="4">
    <source>
        <dbReference type="ARBA" id="ARBA00022692"/>
    </source>
</evidence>
<dbReference type="PANTHER" id="PTHR30589">
    <property type="entry name" value="PROLIPOPROTEIN DIACYLGLYCERYL TRANSFERASE"/>
    <property type="match status" value="1"/>
</dbReference>
<dbReference type="PROSITE" id="PS01311">
    <property type="entry name" value="LGT"/>
    <property type="match status" value="1"/>
</dbReference>
<evidence type="ECO:0000256" key="2">
    <source>
        <dbReference type="ARBA" id="ARBA00022475"/>
    </source>
</evidence>
<evidence type="ECO:0000256" key="5">
    <source>
        <dbReference type="ARBA" id="ARBA00022989"/>
    </source>
</evidence>
<evidence type="ECO:0000256" key="3">
    <source>
        <dbReference type="ARBA" id="ARBA00022679"/>
    </source>
</evidence>
<reference evidence="9" key="1">
    <citation type="journal article" date="2019" name="Int. J. Syst. Evol. Microbiol.">
        <title>The Global Catalogue of Microorganisms (GCM) 10K type strain sequencing project: providing services to taxonomists for standard genome sequencing and annotation.</title>
        <authorList>
            <consortium name="The Broad Institute Genomics Platform"/>
            <consortium name="The Broad Institute Genome Sequencing Center for Infectious Disease"/>
            <person name="Wu L."/>
            <person name="Ma J."/>
        </authorList>
    </citation>
    <scope>NUCLEOTIDE SEQUENCE [LARGE SCALE GENOMIC DNA]</scope>
    <source>
        <strain evidence="9">KCTC 33676</strain>
    </source>
</reference>